<feature type="binding site" evidence="6">
    <location>
        <position position="166"/>
    </location>
    <ligand>
        <name>NAD(+)</name>
        <dbReference type="ChEBI" id="CHEBI:57540"/>
    </ligand>
</feature>
<feature type="active site" description="Proton acceptor" evidence="6">
    <location>
        <position position="190"/>
    </location>
</feature>
<evidence type="ECO:0000256" key="5">
    <source>
        <dbReference type="ARBA" id="ARBA00023125"/>
    </source>
</evidence>
<proteinExistence type="inferred from homology"/>
<keyword evidence="5 6" id="KW-0238">DNA-binding</keyword>
<name>A0ABY2JIG1_9MICO</name>
<evidence type="ECO:0000313" key="9">
    <source>
        <dbReference type="EMBL" id="TFD04381.1"/>
    </source>
</evidence>
<feature type="binding site" evidence="6">
    <location>
        <position position="190"/>
    </location>
    <ligand>
        <name>NAD(+)</name>
        <dbReference type="ChEBI" id="CHEBI:57540"/>
    </ligand>
</feature>
<dbReference type="Proteomes" id="UP000297853">
    <property type="component" value="Unassembled WGS sequence"/>
</dbReference>
<evidence type="ECO:0000256" key="4">
    <source>
        <dbReference type="ARBA" id="ARBA00022695"/>
    </source>
</evidence>
<dbReference type="InterPro" id="IPR029494">
    <property type="entry name" value="DarT"/>
</dbReference>
<keyword evidence="1 6" id="KW-1277">Toxin-antitoxin system</keyword>
<comment type="similarity">
    <text evidence="6">Belongs to the DarT ADP-ribosyltransferase family.</text>
</comment>
<evidence type="ECO:0000256" key="2">
    <source>
        <dbReference type="ARBA" id="ARBA00022676"/>
    </source>
</evidence>
<protein>
    <submittedName>
        <fullName evidence="9">DUF4433 domain-containing protein</fullName>
    </submittedName>
</protein>
<feature type="region of interest" description="Disordered" evidence="7">
    <location>
        <begin position="75"/>
        <end position="113"/>
    </location>
</feature>
<keyword evidence="10" id="KW-1185">Reference proteome</keyword>
<evidence type="ECO:0000256" key="7">
    <source>
        <dbReference type="SAM" id="MobiDB-lite"/>
    </source>
</evidence>
<organism evidence="9 10">
    <name type="scientific">Cryobacterium sinapicolor</name>
    <dbReference type="NCBI Taxonomy" id="1259236"/>
    <lineage>
        <taxon>Bacteria</taxon>
        <taxon>Bacillati</taxon>
        <taxon>Actinomycetota</taxon>
        <taxon>Actinomycetes</taxon>
        <taxon>Micrococcales</taxon>
        <taxon>Microbacteriaceae</taxon>
        <taxon>Cryobacterium</taxon>
    </lineage>
</organism>
<reference evidence="9 10" key="1">
    <citation type="submission" date="2019-03" db="EMBL/GenBank/DDBJ databases">
        <title>Genomics of glacier-inhabiting Cryobacterium strains.</title>
        <authorList>
            <person name="Liu Q."/>
            <person name="Xin Y.-H."/>
        </authorList>
    </citation>
    <scope>NUCLEOTIDE SEQUENCE [LARGE SCALE GENOMIC DNA]</scope>
    <source>
        <strain evidence="9 10">TMT1-23-1</strain>
    </source>
</reference>
<keyword evidence="3 6" id="KW-0808">Transferase</keyword>
<keyword evidence="2 6" id="KW-0328">Glycosyltransferase</keyword>
<evidence type="ECO:0000313" key="10">
    <source>
        <dbReference type="Proteomes" id="UP000297853"/>
    </source>
</evidence>
<feature type="binding site" evidence="6">
    <location>
        <position position="158"/>
    </location>
    <ligand>
        <name>NAD(+)</name>
        <dbReference type="ChEBI" id="CHEBI:57540"/>
    </ligand>
</feature>
<dbReference type="EMBL" id="SOGQ01000013">
    <property type="protein sequence ID" value="TFD04381.1"/>
    <property type="molecule type" value="Genomic_DNA"/>
</dbReference>
<dbReference type="Pfam" id="PF14487">
    <property type="entry name" value="DarT"/>
    <property type="match status" value="1"/>
</dbReference>
<sequence length="363" mass="38327">MRNRAKCSQRIPPTVTTRSEMTVPLICGLRASDLKSVGATHTRGFSSLSDECIHGLEGGLCASCFPKAAPDIAPGVATRGSRSKSAGRAPSLRSSPSPLTVTLGGPNPTLGARTATAKPITEAKATGTVKPVRSTRTAHDNVGEQRIYHVTHIRNLAGILNSGRLLADASDAWIARPIVDLSSAPQRAARRAALVAGDDSASVASYVPFFLSPNARLWDSLLTASNDPRLSPEAHSSETYDFVFLVSTVKKLHDARTGADDNAAAAVAVTNGDAAGALTRFGAAPETADRMLRSLRADVESQKIREAELLVTEQFPFELVTLVGVANDKVRDAVRAILATGAHKPKVVVYPPWFHAVEDTAAL</sequence>
<evidence type="ECO:0000256" key="3">
    <source>
        <dbReference type="ARBA" id="ARBA00022679"/>
    </source>
</evidence>
<accession>A0ABY2JIG1</accession>
<comment type="caution">
    <text evidence="9">The sequence shown here is derived from an EMBL/GenBank/DDBJ whole genome shotgun (WGS) entry which is preliminary data.</text>
</comment>
<feature type="domain" description="DarT" evidence="8">
    <location>
        <begin position="145"/>
        <end position="355"/>
    </location>
</feature>
<evidence type="ECO:0000256" key="1">
    <source>
        <dbReference type="ARBA" id="ARBA00022649"/>
    </source>
</evidence>
<keyword evidence="4 6" id="KW-0548">Nucleotidyltransferase</keyword>
<gene>
    <name evidence="9" type="ORF">E3T28_02795</name>
</gene>
<feature type="active site" evidence="6">
    <location>
        <position position="308"/>
    </location>
</feature>
<dbReference type="PROSITE" id="PS52018">
    <property type="entry name" value="DART"/>
    <property type="match status" value="1"/>
</dbReference>
<feature type="compositionally biased region" description="Low complexity" evidence="7">
    <location>
        <begin position="86"/>
        <end position="99"/>
    </location>
</feature>
<comment type="catalytic activity">
    <reaction evidence="6">
        <text>a thymidine in DNA + NAD(+) = an N-(ADP-alpha-D-ribosyl)-thymidine in DNA + nicotinamide + H(+)</text>
        <dbReference type="Rhea" id="RHEA:71651"/>
        <dbReference type="Rhea" id="RHEA-COMP:13556"/>
        <dbReference type="Rhea" id="RHEA-COMP:18051"/>
        <dbReference type="ChEBI" id="CHEBI:15378"/>
        <dbReference type="ChEBI" id="CHEBI:17154"/>
        <dbReference type="ChEBI" id="CHEBI:57540"/>
        <dbReference type="ChEBI" id="CHEBI:137386"/>
        <dbReference type="ChEBI" id="CHEBI:191199"/>
    </reaction>
</comment>
<evidence type="ECO:0000259" key="8">
    <source>
        <dbReference type="PROSITE" id="PS52018"/>
    </source>
</evidence>
<evidence type="ECO:0000256" key="6">
    <source>
        <dbReference type="PROSITE-ProRule" id="PRU01362"/>
    </source>
</evidence>
<feature type="binding site" evidence="6">
    <location>
        <begin position="149"/>
        <end position="151"/>
    </location>
    <ligand>
        <name>NAD(+)</name>
        <dbReference type="ChEBI" id="CHEBI:57540"/>
    </ligand>
</feature>